<protein>
    <submittedName>
        <fullName evidence="2">Uncharacterized protein</fullName>
    </submittedName>
</protein>
<keyword evidence="1" id="KW-1185">Reference proteome</keyword>
<evidence type="ECO:0000313" key="2">
    <source>
        <dbReference type="WBParaSite" id="ACRNAN_scaffold1232.g15770.t1"/>
    </source>
</evidence>
<dbReference type="Proteomes" id="UP000887540">
    <property type="component" value="Unplaced"/>
</dbReference>
<organism evidence="1 2">
    <name type="scientific">Acrobeloides nanus</name>
    <dbReference type="NCBI Taxonomy" id="290746"/>
    <lineage>
        <taxon>Eukaryota</taxon>
        <taxon>Metazoa</taxon>
        <taxon>Ecdysozoa</taxon>
        <taxon>Nematoda</taxon>
        <taxon>Chromadorea</taxon>
        <taxon>Rhabditida</taxon>
        <taxon>Tylenchina</taxon>
        <taxon>Cephalobomorpha</taxon>
        <taxon>Cephaloboidea</taxon>
        <taxon>Cephalobidae</taxon>
        <taxon>Acrobeloides</taxon>
    </lineage>
</organism>
<proteinExistence type="predicted"/>
<name>A0A914CNX8_9BILA</name>
<accession>A0A914CNX8</accession>
<reference evidence="2" key="1">
    <citation type="submission" date="2022-11" db="UniProtKB">
        <authorList>
            <consortium name="WormBaseParasite"/>
        </authorList>
    </citation>
    <scope>IDENTIFICATION</scope>
</reference>
<evidence type="ECO:0000313" key="1">
    <source>
        <dbReference type="Proteomes" id="UP000887540"/>
    </source>
</evidence>
<dbReference type="AlphaFoldDB" id="A0A914CNX8"/>
<sequence length="78" mass="8956">MVLPVGHKANETQEMLLEERPDFIMKDEWPPNSPHLKPLDYAILDSDSESDSESGFWIRKLDAESGFWILNQDSGFGF</sequence>
<dbReference type="WBParaSite" id="ACRNAN_scaffold1232.g15770.t1">
    <property type="protein sequence ID" value="ACRNAN_scaffold1232.g15770.t1"/>
    <property type="gene ID" value="ACRNAN_scaffold1232.g15770"/>
</dbReference>